<evidence type="ECO:0000313" key="2">
    <source>
        <dbReference type="Proteomes" id="UP000474175"/>
    </source>
</evidence>
<dbReference type="PANTHER" id="PTHR34235:SF1">
    <property type="entry name" value="SLR0416 PROTEIN"/>
    <property type="match status" value="1"/>
</dbReference>
<accession>A0A6L9KZQ2</accession>
<dbReference type="AlphaFoldDB" id="A0A6L9KZQ2"/>
<dbReference type="Pfam" id="PF01724">
    <property type="entry name" value="DUF29"/>
    <property type="match status" value="1"/>
</dbReference>
<reference evidence="1 2" key="1">
    <citation type="submission" date="2020-02" db="EMBL/GenBank/DDBJ databases">
        <title>Draft genome sequence of two Spirosoma agri KCTC 52727 and Spirosoma terrae KCTC 52035.</title>
        <authorList>
            <person name="Rojas J."/>
            <person name="Ambika Manirajan B."/>
            <person name="Suarez C."/>
            <person name="Ratering S."/>
            <person name="Schnell S."/>
        </authorList>
    </citation>
    <scope>NUCLEOTIDE SEQUENCE [LARGE SCALE GENOMIC DNA]</scope>
    <source>
        <strain evidence="1 2">KCTC 52035</strain>
    </source>
</reference>
<dbReference type="EMBL" id="JAAFZH010000001">
    <property type="protein sequence ID" value="NDU93735.1"/>
    <property type="molecule type" value="Genomic_DNA"/>
</dbReference>
<sequence>MEELETLRKLIEEQDYTGALTLIDEMDEMAKDDKIAKVESFLAVLLIHLIKQKAESRITSSWKRSINHALFGIFKANKRRTAGGFYLKPEEMKAAIDESFSFSLKEAAEEAFGGAYNAEQLAAMIDAEQIKQEAFDRIINYKI</sequence>
<evidence type="ECO:0000313" key="1">
    <source>
        <dbReference type="EMBL" id="NDU93735.1"/>
    </source>
</evidence>
<comment type="caution">
    <text evidence="1">The sequence shown here is derived from an EMBL/GenBank/DDBJ whole genome shotgun (WGS) entry which is preliminary data.</text>
</comment>
<dbReference type="InterPro" id="IPR002636">
    <property type="entry name" value="DUF29"/>
</dbReference>
<protein>
    <submittedName>
        <fullName evidence="1">DUF29 domain-containing protein</fullName>
    </submittedName>
</protein>
<gene>
    <name evidence="1" type="ORF">GK108_02530</name>
</gene>
<dbReference type="Gene3D" id="1.20.1220.20">
    <property type="entry name" value="Uncharcterised protein PF01724"/>
    <property type="match status" value="1"/>
</dbReference>
<dbReference type="RefSeq" id="WP_163942253.1">
    <property type="nucleotide sequence ID" value="NZ_JAAFZH010000001.1"/>
</dbReference>
<dbReference type="Proteomes" id="UP000474175">
    <property type="component" value="Unassembled WGS sequence"/>
</dbReference>
<dbReference type="PANTHER" id="PTHR34235">
    <property type="entry name" value="SLR1203 PROTEIN-RELATED"/>
    <property type="match status" value="1"/>
</dbReference>
<name>A0A6L9KZQ2_9BACT</name>
<proteinExistence type="predicted"/>
<organism evidence="1 2">
    <name type="scientific">Spirosoma terrae</name>
    <dbReference type="NCBI Taxonomy" id="1968276"/>
    <lineage>
        <taxon>Bacteria</taxon>
        <taxon>Pseudomonadati</taxon>
        <taxon>Bacteroidota</taxon>
        <taxon>Cytophagia</taxon>
        <taxon>Cytophagales</taxon>
        <taxon>Cytophagaceae</taxon>
        <taxon>Spirosoma</taxon>
    </lineage>
</organism>
<keyword evidence="2" id="KW-1185">Reference proteome</keyword>